<accession>A0A165S9Z2</accession>
<dbReference type="EMBL" id="KV429044">
    <property type="protein sequence ID" value="KZT71713.1"/>
    <property type="molecule type" value="Genomic_DNA"/>
</dbReference>
<keyword evidence="1" id="KW-0812">Transmembrane</keyword>
<keyword evidence="1" id="KW-0472">Membrane</keyword>
<keyword evidence="3" id="KW-1185">Reference proteome</keyword>
<reference evidence="2 3" key="1">
    <citation type="journal article" date="2016" name="Mol. Biol. Evol.">
        <title>Comparative Genomics of Early-Diverging Mushroom-Forming Fungi Provides Insights into the Origins of Lignocellulose Decay Capabilities.</title>
        <authorList>
            <person name="Nagy L.G."/>
            <person name="Riley R."/>
            <person name="Tritt A."/>
            <person name="Adam C."/>
            <person name="Daum C."/>
            <person name="Floudas D."/>
            <person name="Sun H."/>
            <person name="Yadav J.S."/>
            <person name="Pangilinan J."/>
            <person name="Larsson K.H."/>
            <person name="Matsuura K."/>
            <person name="Barry K."/>
            <person name="Labutti K."/>
            <person name="Kuo R."/>
            <person name="Ohm R.A."/>
            <person name="Bhattacharya S.S."/>
            <person name="Shirouzu T."/>
            <person name="Yoshinaga Y."/>
            <person name="Martin F.M."/>
            <person name="Grigoriev I.V."/>
            <person name="Hibbett D.S."/>
        </authorList>
    </citation>
    <scope>NUCLEOTIDE SEQUENCE [LARGE SCALE GENOMIC DNA]</scope>
    <source>
        <strain evidence="2 3">L-15889</strain>
    </source>
</reference>
<dbReference type="AlphaFoldDB" id="A0A165S9Z2"/>
<sequence length="102" mass="11283">MWLRVGSTQLSVPPRSAGSLNSNILAPLPVYLPYERRQNVQLPTVSSSANRRYSPRTCPAAVYFSGETRSMIYMVITCSVSGLGPCIYARLYPLRSPCVNAR</sequence>
<evidence type="ECO:0000313" key="3">
    <source>
        <dbReference type="Proteomes" id="UP000076727"/>
    </source>
</evidence>
<dbReference type="Proteomes" id="UP000076727">
    <property type="component" value="Unassembled WGS sequence"/>
</dbReference>
<evidence type="ECO:0000313" key="2">
    <source>
        <dbReference type="EMBL" id="KZT71713.1"/>
    </source>
</evidence>
<keyword evidence="1" id="KW-1133">Transmembrane helix</keyword>
<organism evidence="2 3">
    <name type="scientific">Daedalea quercina L-15889</name>
    <dbReference type="NCBI Taxonomy" id="1314783"/>
    <lineage>
        <taxon>Eukaryota</taxon>
        <taxon>Fungi</taxon>
        <taxon>Dikarya</taxon>
        <taxon>Basidiomycota</taxon>
        <taxon>Agaricomycotina</taxon>
        <taxon>Agaricomycetes</taxon>
        <taxon>Polyporales</taxon>
        <taxon>Fomitopsis</taxon>
    </lineage>
</organism>
<name>A0A165S9Z2_9APHY</name>
<evidence type="ECO:0000256" key="1">
    <source>
        <dbReference type="SAM" id="Phobius"/>
    </source>
</evidence>
<protein>
    <submittedName>
        <fullName evidence="2">Uncharacterized protein</fullName>
    </submittedName>
</protein>
<proteinExistence type="predicted"/>
<gene>
    <name evidence="2" type="ORF">DAEQUDRAFT_94572</name>
</gene>
<feature type="transmembrane region" description="Helical" evidence="1">
    <location>
        <begin position="71"/>
        <end position="92"/>
    </location>
</feature>